<dbReference type="EMBL" id="CM023485">
    <property type="protein sequence ID" value="KAH6930412.1"/>
    <property type="molecule type" value="Genomic_DNA"/>
</dbReference>
<organism evidence="1 2">
    <name type="scientific">Hyalomma asiaticum</name>
    <name type="common">Tick</name>
    <dbReference type="NCBI Taxonomy" id="266040"/>
    <lineage>
        <taxon>Eukaryota</taxon>
        <taxon>Metazoa</taxon>
        <taxon>Ecdysozoa</taxon>
        <taxon>Arthropoda</taxon>
        <taxon>Chelicerata</taxon>
        <taxon>Arachnida</taxon>
        <taxon>Acari</taxon>
        <taxon>Parasitiformes</taxon>
        <taxon>Ixodida</taxon>
        <taxon>Ixodoidea</taxon>
        <taxon>Ixodidae</taxon>
        <taxon>Hyalomminae</taxon>
        <taxon>Hyalomma</taxon>
    </lineage>
</organism>
<accession>A0ACB7SB94</accession>
<proteinExistence type="predicted"/>
<comment type="caution">
    <text evidence="1">The sequence shown here is derived from an EMBL/GenBank/DDBJ whole genome shotgun (WGS) entry which is preliminary data.</text>
</comment>
<gene>
    <name evidence="1" type="ORF">HPB50_013348</name>
</gene>
<sequence length="344" mass="37589">MQRSDDTMDSAMTVMVMEVGLPPLDWVSKCGEHSRSTITITLAFLPAHTAAASQLDTRFKARHNVCATVVCGEAAYAGHKGATEWQNGLLPAALANYTMENVFNLDDSALFYRLLPNRTLAFKGENCTGGKHAKERQSAAFAVNATGSQKLPLLFIGQFAKLRILLAVECGMAYCIDMLGAIHPLTYSWQQVESTTPLNCFARAKFVVRVNTGESKECADECDSLLTEVLEHQASAKALHFESFHDLGSDMATSPDLTDSKIVAAVVPREVEDDEHDDDDIEADPSPSLMAVADAMAVMRAFAEKKGLMARLARSLSEFNDAVVTARLPRRQLTLTDFWSTTSE</sequence>
<name>A0ACB7SB94_HYAAI</name>
<reference evidence="1" key="1">
    <citation type="submission" date="2020-05" db="EMBL/GenBank/DDBJ databases">
        <title>Large-scale comparative analyses of tick genomes elucidate their genetic diversity and vector capacities.</title>
        <authorList>
            <person name="Jia N."/>
            <person name="Wang J."/>
            <person name="Shi W."/>
            <person name="Du L."/>
            <person name="Sun Y."/>
            <person name="Zhan W."/>
            <person name="Jiang J."/>
            <person name="Wang Q."/>
            <person name="Zhang B."/>
            <person name="Ji P."/>
            <person name="Sakyi L.B."/>
            <person name="Cui X."/>
            <person name="Yuan T."/>
            <person name="Jiang B."/>
            <person name="Yang W."/>
            <person name="Lam T.T.-Y."/>
            <person name="Chang Q."/>
            <person name="Ding S."/>
            <person name="Wang X."/>
            <person name="Zhu J."/>
            <person name="Ruan X."/>
            <person name="Zhao L."/>
            <person name="Wei J."/>
            <person name="Que T."/>
            <person name="Du C."/>
            <person name="Cheng J."/>
            <person name="Dai P."/>
            <person name="Han X."/>
            <person name="Huang E."/>
            <person name="Gao Y."/>
            <person name="Liu J."/>
            <person name="Shao H."/>
            <person name="Ye R."/>
            <person name="Li L."/>
            <person name="Wei W."/>
            <person name="Wang X."/>
            <person name="Wang C."/>
            <person name="Yang T."/>
            <person name="Huo Q."/>
            <person name="Li W."/>
            <person name="Guo W."/>
            <person name="Chen H."/>
            <person name="Zhou L."/>
            <person name="Ni X."/>
            <person name="Tian J."/>
            <person name="Zhou Y."/>
            <person name="Sheng Y."/>
            <person name="Liu T."/>
            <person name="Pan Y."/>
            <person name="Xia L."/>
            <person name="Li J."/>
            <person name="Zhao F."/>
            <person name="Cao W."/>
        </authorList>
    </citation>
    <scope>NUCLEOTIDE SEQUENCE</scope>
    <source>
        <strain evidence="1">Hyas-2018</strain>
    </source>
</reference>
<evidence type="ECO:0000313" key="1">
    <source>
        <dbReference type="EMBL" id="KAH6930412.1"/>
    </source>
</evidence>
<evidence type="ECO:0000313" key="2">
    <source>
        <dbReference type="Proteomes" id="UP000821845"/>
    </source>
</evidence>
<dbReference type="Proteomes" id="UP000821845">
    <property type="component" value="Chromosome 5"/>
</dbReference>
<protein>
    <submittedName>
        <fullName evidence="1">Uncharacterized protein</fullName>
    </submittedName>
</protein>
<keyword evidence="2" id="KW-1185">Reference proteome</keyword>